<dbReference type="InterPro" id="IPR011740">
    <property type="entry name" value="DUF2460"/>
</dbReference>
<evidence type="ECO:0000259" key="3">
    <source>
        <dbReference type="Pfam" id="PF23844"/>
    </source>
</evidence>
<dbReference type="Pfam" id="PF23844">
    <property type="entry name" value="NCTSP_N"/>
    <property type="match status" value="1"/>
</dbReference>
<dbReference type="Pfam" id="PF09343">
    <property type="entry name" value="DUF2460"/>
    <property type="match status" value="1"/>
</dbReference>
<evidence type="ECO:0000313" key="5">
    <source>
        <dbReference type="EMBL" id="MYL96204.1"/>
    </source>
</evidence>
<dbReference type="Pfam" id="PF23845">
    <property type="entry name" value="TIM-barrel_NCTSP"/>
    <property type="match status" value="1"/>
</dbReference>
<comment type="caution">
    <text evidence="5">The sequence shown here is derived from an EMBL/GenBank/DDBJ whole genome shotgun (WGS) entry which is preliminary data.</text>
</comment>
<feature type="domain" description="DUF2460" evidence="2">
    <location>
        <begin position="573"/>
        <end position="775"/>
    </location>
</feature>
<evidence type="ECO:0000259" key="4">
    <source>
        <dbReference type="Pfam" id="PF23845"/>
    </source>
</evidence>
<feature type="region of interest" description="Disordered" evidence="1">
    <location>
        <begin position="646"/>
        <end position="669"/>
    </location>
</feature>
<keyword evidence="6" id="KW-1185">Reference proteome</keyword>
<organism evidence="5 6">
    <name type="scientific">Novosphingobium silvae</name>
    <dbReference type="NCBI Taxonomy" id="2692619"/>
    <lineage>
        <taxon>Bacteria</taxon>
        <taxon>Pseudomonadati</taxon>
        <taxon>Pseudomonadota</taxon>
        <taxon>Alphaproteobacteria</taxon>
        <taxon>Sphingomonadales</taxon>
        <taxon>Sphingomonadaceae</taxon>
        <taxon>Novosphingobium</taxon>
    </lineage>
</organism>
<accession>A0A7X4K5K0</accession>
<dbReference type="AlphaFoldDB" id="A0A7X4K5K0"/>
<dbReference type="InterPro" id="IPR057122">
    <property type="entry name" value="TIM-barrel_NCTSP"/>
</dbReference>
<dbReference type="RefSeq" id="WP_160983959.1">
    <property type="nucleotide sequence ID" value="NZ_WVTD01000001.1"/>
</dbReference>
<dbReference type="Proteomes" id="UP000465810">
    <property type="component" value="Unassembled WGS sequence"/>
</dbReference>
<dbReference type="NCBIfam" id="TIGR02217">
    <property type="entry name" value="chp_TIGR02217"/>
    <property type="match status" value="1"/>
</dbReference>
<protein>
    <submittedName>
        <fullName evidence="5">TIGR02217 family protein</fullName>
    </submittedName>
</protein>
<proteinExistence type="predicted"/>
<dbReference type="EMBL" id="WVTD01000001">
    <property type="protein sequence ID" value="MYL96204.1"/>
    <property type="molecule type" value="Genomic_DNA"/>
</dbReference>
<evidence type="ECO:0000259" key="2">
    <source>
        <dbReference type="Pfam" id="PF09343"/>
    </source>
</evidence>
<sequence>MAFWLASKREGQASDWIMRFDPRFWTVNYPRPMVATVVSTGPDSLRVEASFLRRADLGGLIWDSEDRLDHPLLGYRTDRDYSRTTLRFRWRSSGILPLDAVNGPTLTIEGRDEAGAARTWYVRLWNYADGTSEDALVELDFSALDGGYALPADADRVWPRAIERMFISFAPPGYDGASPAPLPAEAEGWIEMSDIAADGARAMLEIGDVMVPPSGLAIATGYDDQCVQTPARLLRSVRQLGYRGSVVHYLGMSHYFRLAHDGDAYLAGQDGDPLNTPTRAWHRAFFAECTRMGFSPVASLSYELLDQHCPAAWKQRDLEGNPALTGWDPPSTLLSPANPGAMAWLQSVARAFAALMAEAGAPVRFQVGEPWWWTFGDGRICLYDDAARAAFGGSPAAIADMRAALNTDQTALLDQAGAMLAQSTAGLVSAVRDEVAPRSVEALALVFTPTLLAPDMPELKRANLPVGWAAPAFDRLQVEDYDWLTAGADGLRRSAYAEVDARLGYPPHEQDYLAGFVLAPGRPDHWIRIDAGIDEAFGRAPHEIVVWALPQVARDGYVRLPPFAGVEAMQAFDDVLYPLALGRDATVVPEFSTSVSVTASGFERRNSLWSNARLRFDVGPGVRSEVELGELIAFYRARRGPARGFRLRDPSDFSSSGMTGVPGPLDQDIGSGDGLRTDFALMKRYGSGDDAQQRRITRPVPGSILASVDGVPMEAGWRRGAGGTIVFDAAPPPGSVIRAGFLFDVPVRFAEDRLEVSGSAFAAGEAPSVPIVEIREGS</sequence>
<name>A0A7X4K5K0_9SPHN</name>
<reference evidence="5 6" key="1">
    <citation type="submission" date="2019-12" db="EMBL/GenBank/DDBJ databases">
        <authorList>
            <person name="Feng G."/>
            <person name="Zhu H."/>
        </authorList>
    </citation>
    <scope>NUCLEOTIDE SEQUENCE [LARGE SCALE GENOMIC DNA]</scope>
    <source>
        <strain evidence="5 6">FGD1</strain>
    </source>
</reference>
<feature type="domain" description="Non-contractile tail sheath TIM barrel" evidence="4">
    <location>
        <begin position="212"/>
        <end position="557"/>
    </location>
</feature>
<gene>
    <name evidence="5" type="ORF">GR702_00255</name>
</gene>
<dbReference type="InterPro" id="IPR057102">
    <property type="entry name" value="NCTSP_N"/>
</dbReference>
<feature type="domain" description="Non-contractile tail sheath N-terminal" evidence="3">
    <location>
        <begin position="17"/>
        <end position="207"/>
    </location>
</feature>
<evidence type="ECO:0000313" key="6">
    <source>
        <dbReference type="Proteomes" id="UP000465810"/>
    </source>
</evidence>
<evidence type="ECO:0000256" key="1">
    <source>
        <dbReference type="SAM" id="MobiDB-lite"/>
    </source>
</evidence>